<dbReference type="PANTHER" id="PTHR38439:SF2">
    <property type="entry name" value="OUTER MEMBRANE PROTEIN H.8"/>
    <property type="match status" value="1"/>
</dbReference>
<protein>
    <submittedName>
        <fullName evidence="8">Azurin</fullName>
    </submittedName>
</protein>
<gene>
    <name evidence="8" type="ORF">ABE541_12630</name>
</gene>
<evidence type="ECO:0000313" key="9">
    <source>
        <dbReference type="Proteomes" id="UP001409291"/>
    </source>
</evidence>
<keyword evidence="6" id="KW-0732">Signal</keyword>
<reference evidence="8 9" key="1">
    <citation type="submission" date="2024-04" db="EMBL/GenBank/DDBJ databases">
        <title>WGS of bacteria from Torrens River.</title>
        <authorList>
            <person name="Wyrsch E.R."/>
            <person name="Drigo B."/>
        </authorList>
    </citation>
    <scope>NUCLEOTIDE SEQUENCE [LARGE SCALE GENOMIC DNA]</scope>
    <source>
        <strain evidence="8 9">TWI391</strain>
    </source>
</reference>
<keyword evidence="3" id="KW-0249">Electron transport</keyword>
<dbReference type="PROSITE" id="PS51257">
    <property type="entry name" value="PROKAR_LIPOPROTEIN"/>
    <property type="match status" value="1"/>
</dbReference>
<feature type="domain" description="Blue (type 1) copper" evidence="7">
    <location>
        <begin position="62"/>
        <end position="176"/>
    </location>
</feature>
<accession>A0ABV0BTU5</accession>
<dbReference type="Proteomes" id="UP001409291">
    <property type="component" value="Unassembled WGS sequence"/>
</dbReference>
<feature type="region of interest" description="Disordered" evidence="5">
    <location>
        <begin position="20"/>
        <end position="44"/>
    </location>
</feature>
<feature type="chain" id="PRO_5046867857" evidence="6">
    <location>
        <begin position="20"/>
        <end position="178"/>
    </location>
</feature>
<name>A0ABV0BTU5_9SPHI</name>
<dbReference type="SUPFAM" id="SSF49503">
    <property type="entry name" value="Cupredoxins"/>
    <property type="match status" value="1"/>
</dbReference>
<evidence type="ECO:0000256" key="6">
    <source>
        <dbReference type="SAM" id="SignalP"/>
    </source>
</evidence>
<dbReference type="InterPro" id="IPR014068">
    <property type="entry name" value="Azurin"/>
</dbReference>
<dbReference type="RefSeq" id="WP_021188805.1">
    <property type="nucleotide sequence ID" value="NZ_JAOQNK010000001.1"/>
</dbReference>
<evidence type="ECO:0000256" key="1">
    <source>
        <dbReference type="ARBA" id="ARBA00022448"/>
    </source>
</evidence>
<keyword evidence="1" id="KW-0813">Transport</keyword>
<evidence type="ECO:0000313" key="8">
    <source>
        <dbReference type="EMBL" id="MEN5378106.1"/>
    </source>
</evidence>
<dbReference type="InterPro" id="IPR050845">
    <property type="entry name" value="Cu-binding_ET"/>
</dbReference>
<dbReference type="Gene3D" id="2.60.40.420">
    <property type="entry name" value="Cupredoxins - blue copper proteins"/>
    <property type="match status" value="1"/>
</dbReference>
<dbReference type="PROSITE" id="PS00196">
    <property type="entry name" value="COPPER_BLUE"/>
    <property type="match status" value="1"/>
</dbReference>
<keyword evidence="2" id="KW-0479">Metal-binding</keyword>
<dbReference type="PANTHER" id="PTHR38439">
    <property type="entry name" value="AURACYANIN-B"/>
    <property type="match status" value="1"/>
</dbReference>
<comment type="caution">
    <text evidence="8">The sequence shown here is derived from an EMBL/GenBank/DDBJ whole genome shotgun (WGS) entry which is preliminary data.</text>
</comment>
<dbReference type="EMBL" id="JBDJNQ010000005">
    <property type="protein sequence ID" value="MEN5378106.1"/>
    <property type="molecule type" value="Genomic_DNA"/>
</dbReference>
<feature type="signal peptide" evidence="6">
    <location>
        <begin position="1"/>
        <end position="19"/>
    </location>
</feature>
<evidence type="ECO:0000256" key="5">
    <source>
        <dbReference type="SAM" id="MobiDB-lite"/>
    </source>
</evidence>
<evidence type="ECO:0000256" key="4">
    <source>
        <dbReference type="ARBA" id="ARBA00023008"/>
    </source>
</evidence>
<proteinExistence type="predicted"/>
<dbReference type="Pfam" id="PF00127">
    <property type="entry name" value="Copper-bind"/>
    <property type="match status" value="1"/>
</dbReference>
<evidence type="ECO:0000256" key="3">
    <source>
        <dbReference type="ARBA" id="ARBA00022982"/>
    </source>
</evidence>
<organism evidence="8 9">
    <name type="scientific">Sphingobacterium kitahiroshimense</name>
    <dbReference type="NCBI Taxonomy" id="470446"/>
    <lineage>
        <taxon>Bacteria</taxon>
        <taxon>Pseudomonadati</taxon>
        <taxon>Bacteroidota</taxon>
        <taxon>Sphingobacteriia</taxon>
        <taxon>Sphingobacteriales</taxon>
        <taxon>Sphingobacteriaceae</taxon>
        <taxon>Sphingobacterium</taxon>
    </lineage>
</organism>
<evidence type="ECO:0000256" key="2">
    <source>
        <dbReference type="ARBA" id="ARBA00022723"/>
    </source>
</evidence>
<dbReference type="InterPro" id="IPR008972">
    <property type="entry name" value="Cupredoxin"/>
</dbReference>
<evidence type="ECO:0000259" key="7">
    <source>
        <dbReference type="Pfam" id="PF00127"/>
    </source>
</evidence>
<keyword evidence="9" id="KW-1185">Reference proteome</keyword>
<sequence length="178" mass="18937">MKKLFVLPVIALAVAFASCGGDSTKKETSSTTEQTTPEVAETETEKIPGIENVELSNTLALEGNDAMKYDKNLFRVKAGESVELNFKNAGTMPKESMGHNVVILKPGTDLATFGAEAAGAQADEYVPKSALSSVIAHTKLLGPGETDKITFTLEKGTYDFICSFPGHYGVMQGKIVAE</sequence>
<dbReference type="InterPro" id="IPR028871">
    <property type="entry name" value="BlueCu_1_BS"/>
</dbReference>
<dbReference type="CDD" id="cd13922">
    <property type="entry name" value="Azurin"/>
    <property type="match status" value="1"/>
</dbReference>
<keyword evidence="4" id="KW-0186">Copper</keyword>
<dbReference type="InterPro" id="IPR000923">
    <property type="entry name" value="BlueCu_1"/>
</dbReference>